<name>A0ABV6Z1G3_UNCC1</name>
<dbReference type="SUPFAM" id="SSF89447">
    <property type="entry name" value="AbrB/MazE/MraZ-like"/>
    <property type="match status" value="1"/>
</dbReference>
<keyword evidence="2" id="KW-1185">Reference proteome</keyword>
<keyword evidence="1" id="KW-0238">DNA-binding</keyword>
<evidence type="ECO:0000313" key="1">
    <source>
        <dbReference type="EMBL" id="MFC1852291.1"/>
    </source>
</evidence>
<evidence type="ECO:0000313" key="2">
    <source>
        <dbReference type="Proteomes" id="UP001594351"/>
    </source>
</evidence>
<gene>
    <name evidence="1" type="ORF">ACFL27_19005</name>
</gene>
<reference evidence="1 2" key="1">
    <citation type="submission" date="2024-09" db="EMBL/GenBank/DDBJ databases">
        <title>Laminarin stimulates single cell rates of sulfate reduction while oxygen inhibits transcriptomic activity in coastal marine sediment.</title>
        <authorList>
            <person name="Lindsay M."/>
            <person name="Orcutt B."/>
            <person name="Emerson D."/>
            <person name="Stepanauskas R."/>
            <person name="D'Angelo T."/>
        </authorList>
    </citation>
    <scope>NUCLEOTIDE SEQUENCE [LARGE SCALE GENOMIC DNA]</scope>
    <source>
        <strain evidence="1">SAG AM-311-K15</strain>
    </source>
</reference>
<dbReference type="EMBL" id="JBHPBY010000293">
    <property type="protein sequence ID" value="MFC1852291.1"/>
    <property type="molecule type" value="Genomic_DNA"/>
</dbReference>
<proteinExistence type="predicted"/>
<sequence>MLTKKTSKNQVTLPKDIIKNFPEVEYFKVTMEENKIVLTPVKITPIPTPLTEIRKKMERLNIRSADVKEAIQWSRQKNQSE</sequence>
<dbReference type="Proteomes" id="UP001594351">
    <property type="component" value="Unassembled WGS sequence"/>
</dbReference>
<dbReference type="GO" id="GO:0003677">
    <property type="term" value="F:DNA binding"/>
    <property type="evidence" value="ECO:0007669"/>
    <property type="project" value="UniProtKB-KW"/>
</dbReference>
<accession>A0ABV6Z1G3</accession>
<dbReference type="InterPro" id="IPR037914">
    <property type="entry name" value="SpoVT-AbrB_sf"/>
</dbReference>
<comment type="caution">
    <text evidence="1">The sequence shown here is derived from an EMBL/GenBank/DDBJ whole genome shotgun (WGS) entry which is preliminary data.</text>
</comment>
<organism evidence="1 2">
    <name type="scientific">candidate division CSSED10-310 bacterium</name>
    <dbReference type="NCBI Taxonomy" id="2855610"/>
    <lineage>
        <taxon>Bacteria</taxon>
        <taxon>Bacteria division CSSED10-310</taxon>
    </lineage>
</organism>
<protein>
    <submittedName>
        <fullName evidence="1">AbrB/MazE/SpoVT family DNA-binding domain-containing protein</fullName>
    </submittedName>
</protein>